<dbReference type="STRING" id="1209989.TepRe1_0066"/>
<dbReference type="AlphaFoldDB" id="F4LRL5"/>
<evidence type="ECO:0008006" key="3">
    <source>
        <dbReference type="Google" id="ProtNLM"/>
    </source>
</evidence>
<name>F4LRL5_TEPAE</name>
<dbReference type="HOGENOM" id="CLU_031189_0_0_9"/>
<dbReference type="KEGG" id="tep:TepRe1_0066"/>
<dbReference type="EMBL" id="HF563609">
    <property type="protein sequence ID" value="CDI40273.1"/>
    <property type="molecule type" value="Genomic_DNA"/>
</dbReference>
<evidence type="ECO:0000313" key="2">
    <source>
        <dbReference type="Proteomes" id="UP000010802"/>
    </source>
</evidence>
<organism evidence="1 2">
    <name type="scientific">Tepidanaerobacter acetatoxydans (strain DSM 21804 / JCM 16047 / Re1)</name>
    <dbReference type="NCBI Taxonomy" id="1209989"/>
    <lineage>
        <taxon>Bacteria</taxon>
        <taxon>Bacillati</taxon>
        <taxon>Bacillota</taxon>
        <taxon>Clostridia</taxon>
        <taxon>Thermosediminibacterales</taxon>
        <taxon>Tepidanaerobacteraceae</taxon>
        <taxon>Tepidanaerobacter</taxon>
    </lineage>
</organism>
<dbReference type="InterPro" id="IPR025394">
    <property type="entry name" value="DUF4127"/>
</dbReference>
<dbReference type="Proteomes" id="UP000010802">
    <property type="component" value="Chromosome"/>
</dbReference>
<dbReference type="Pfam" id="PF13552">
    <property type="entry name" value="DUF4127"/>
    <property type="match status" value="1"/>
</dbReference>
<reference evidence="2" key="1">
    <citation type="journal article" date="2013" name="Genome Announc.">
        <title>First genome sequence of a syntrophic acetate-oxidizing bacterium, Tepidanaerobacter acetatoxydans strain Re1.</title>
        <authorList>
            <person name="Manzoor S."/>
            <person name="Bongcam-Rudloff E."/>
            <person name="Schnurer A."/>
            <person name="Muller B."/>
        </authorList>
    </citation>
    <scope>NUCLEOTIDE SEQUENCE [LARGE SCALE GENOMIC DNA]</scope>
    <source>
        <strain evidence="2">Re1</strain>
    </source>
</reference>
<proteinExistence type="predicted"/>
<accession>F4LRL5</accession>
<dbReference type="KEGG" id="tae:TepiRe1_0069"/>
<evidence type="ECO:0000313" key="1">
    <source>
        <dbReference type="EMBL" id="CDI40273.1"/>
    </source>
</evidence>
<dbReference type="eggNOG" id="ENOG502Z7Q0">
    <property type="taxonomic scope" value="Bacteria"/>
</dbReference>
<sequence>MIGDYVMKICLLPLDSRPCNYRFPQQLANLRGVNLIEPPIDIMDFFKTPSNSRAIADWLKINCSDADVLVVSIDQLVYGGLIASRTNTKSLSEAQSQLMLLKDIKKANPQLRIFAFNVLMRISISAVDKQSQIWWQKITEYSQLKYRSIIGEQEEKERANAQLAHLTKEIPSSILNEFLEVRRRNHTINMECISLVSQGILEQLVILQEDCSEDAIQVFEQDIIRKTINEYGLQNRVFIHNGTDEAGMELTVQAIAPQRQTTCDIQWLSENRYFTARYEDRPFIENLASHMSMMNIIYDPHAKNCLFILPPADQQGDYCPEKLPMVDYTPTQRTLMINKILEQIEKGKCCYLLDLVYANGGDLAFLEALAAKIPLTRLYGYAAWNTASNSLGTILAQIIAADGQNTPANKRFTTERLLDDLIYQAFIRQELQEELQLAGQDIWNITDLPRANKMLNYQFDKNRQFIRRFLPIETRDFKKRLPWPRTFEVDIEVYKNDDI</sequence>
<protein>
    <recommendedName>
        <fullName evidence="3">DUF4127 domain-containing protein</fullName>
    </recommendedName>
</protein>
<keyword evidence="2" id="KW-1185">Reference proteome</keyword>
<gene>
    <name evidence="1" type="ordered locus">TEPIRE1_0069</name>
</gene>